<dbReference type="Pfam" id="PF01568">
    <property type="entry name" value="Molydop_binding"/>
    <property type="match status" value="1"/>
</dbReference>
<dbReference type="InterPro" id="IPR006963">
    <property type="entry name" value="Mopterin_OxRdtase_4Fe-4S_dom"/>
</dbReference>
<dbReference type="GO" id="GO:0016020">
    <property type="term" value="C:membrane"/>
    <property type="evidence" value="ECO:0007669"/>
    <property type="project" value="InterPro"/>
</dbReference>
<dbReference type="GO" id="GO:0046872">
    <property type="term" value="F:metal ion binding"/>
    <property type="evidence" value="ECO:0007669"/>
    <property type="project" value="UniProtKB-UniRule"/>
</dbReference>
<feature type="domain" description="4Fe-4S His(Cys)3-ligated-type" evidence="15">
    <location>
        <begin position="100"/>
        <end position="139"/>
    </location>
</feature>
<dbReference type="EC" id="7.1.1.-" evidence="12"/>
<evidence type="ECO:0000256" key="1">
    <source>
        <dbReference type="ARBA" id="ARBA00001966"/>
    </source>
</evidence>
<dbReference type="GO" id="GO:0008137">
    <property type="term" value="F:NADH dehydrogenase (ubiquinone) activity"/>
    <property type="evidence" value="ECO:0007669"/>
    <property type="project" value="UniProtKB-UniRule"/>
</dbReference>
<evidence type="ECO:0000256" key="3">
    <source>
        <dbReference type="ARBA" id="ARBA00022485"/>
    </source>
</evidence>
<dbReference type="STRING" id="67344.SAMN05216505_103535"/>
<dbReference type="EMBL" id="FMZK01000003">
    <property type="protein sequence ID" value="SDC77992.1"/>
    <property type="molecule type" value="Genomic_DNA"/>
</dbReference>
<dbReference type="SUPFAM" id="SSF54292">
    <property type="entry name" value="2Fe-2S ferredoxin-like"/>
    <property type="match status" value="1"/>
</dbReference>
<dbReference type="InterPro" id="IPR006656">
    <property type="entry name" value="Mopterin_OxRdtase"/>
</dbReference>
<keyword evidence="3 12" id="KW-0004">4Fe-4S</keyword>
<gene>
    <name evidence="16" type="ORF">SAMN05216505_103535</name>
</gene>
<dbReference type="RefSeq" id="WP_055693306.1">
    <property type="nucleotide sequence ID" value="NZ_FMZK01000003.1"/>
</dbReference>
<dbReference type="Gene3D" id="2.20.25.90">
    <property type="entry name" value="ADC-like domains"/>
    <property type="match status" value="1"/>
</dbReference>
<dbReference type="PROSITE" id="PS00641">
    <property type="entry name" value="COMPLEX1_75K_1"/>
    <property type="match status" value="1"/>
</dbReference>
<dbReference type="Gene3D" id="3.40.228.10">
    <property type="entry name" value="Dimethylsulfoxide Reductase, domain 2"/>
    <property type="match status" value="1"/>
</dbReference>
<dbReference type="PROSITE" id="PS00643">
    <property type="entry name" value="COMPLEX1_75K_3"/>
    <property type="match status" value="1"/>
</dbReference>
<evidence type="ECO:0000256" key="9">
    <source>
        <dbReference type="ARBA" id="ARBA00023014"/>
    </source>
</evidence>
<evidence type="ECO:0000313" key="17">
    <source>
        <dbReference type="Proteomes" id="UP000182100"/>
    </source>
</evidence>
<dbReference type="Pfam" id="PF00384">
    <property type="entry name" value="Molybdopterin"/>
    <property type="match status" value="1"/>
</dbReference>
<keyword evidence="17" id="KW-1185">Reference proteome</keyword>
<dbReference type="PROSITE" id="PS51839">
    <property type="entry name" value="4FE4S_HC3"/>
    <property type="match status" value="1"/>
</dbReference>
<dbReference type="InterPro" id="IPR019574">
    <property type="entry name" value="NADH_UbQ_OxRdtase_Gsu_4Fe4S-bd"/>
</dbReference>
<dbReference type="PANTHER" id="PTHR43105:SF12">
    <property type="entry name" value="NADH-QUINONE OXIDOREDUCTASE SUBUNIT G"/>
    <property type="match status" value="1"/>
</dbReference>
<dbReference type="GO" id="GO:0043546">
    <property type="term" value="F:molybdopterin cofactor binding"/>
    <property type="evidence" value="ECO:0007669"/>
    <property type="project" value="InterPro"/>
</dbReference>
<organism evidence="16 17">
    <name type="scientific">Streptomyces prasinopilosus</name>
    <dbReference type="NCBI Taxonomy" id="67344"/>
    <lineage>
        <taxon>Bacteria</taxon>
        <taxon>Bacillati</taxon>
        <taxon>Actinomycetota</taxon>
        <taxon>Actinomycetes</taxon>
        <taxon>Kitasatosporales</taxon>
        <taxon>Streptomycetaceae</taxon>
        <taxon>Streptomyces</taxon>
    </lineage>
</organism>
<dbReference type="PROSITE" id="PS51085">
    <property type="entry name" value="2FE2S_FER_2"/>
    <property type="match status" value="1"/>
</dbReference>
<dbReference type="NCBIfam" id="TIGR01973">
    <property type="entry name" value="NuoG"/>
    <property type="match status" value="1"/>
</dbReference>
<keyword evidence="5 12" id="KW-0874">Quinone</keyword>
<dbReference type="GO" id="GO:0048038">
    <property type="term" value="F:quinone binding"/>
    <property type="evidence" value="ECO:0007669"/>
    <property type="project" value="UniProtKB-UniRule"/>
</dbReference>
<dbReference type="PROSITE" id="PS51669">
    <property type="entry name" value="4FE4S_MOW_BIS_MGD"/>
    <property type="match status" value="1"/>
</dbReference>
<comment type="catalytic activity">
    <reaction evidence="11 12">
        <text>a quinone + NADH + 5 H(+)(in) = a quinol + NAD(+) + 4 H(+)(out)</text>
        <dbReference type="Rhea" id="RHEA:57888"/>
        <dbReference type="ChEBI" id="CHEBI:15378"/>
        <dbReference type="ChEBI" id="CHEBI:24646"/>
        <dbReference type="ChEBI" id="CHEBI:57540"/>
        <dbReference type="ChEBI" id="CHEBI:57945"/>
        <dbReference type="ChEBI" id="CHEBI:132124"/>
    </reaction>
</comment>
<dbReference type="SMART" id="SM00926">
    <property type="entry name" value="Molybdop_Fe4S4"/>
    <property type="match status" value="1"/>
</dbReference>
<comment type="function">
    <text evidence="12">NDH-1 shuttles electrons from NADH, via FMN and iron-sulfur (Fe-S) centers, to quinones in the respiratory chain. Couples the redox reaction to proton translocation (for every two electrons transferred, four hydrogen ions are translocated across the cytoplasmic membrane), and thus conserves the redox energy in a proton gradient.</text>
</comment>
<dbReference type="Pfam" id="PF04879">
    <property type="entry name" value="Molybdop_Fe4S4"/>
    <property type="match status" value="1"/>
</dbReference>
<keyword evidence="7 12" id="KW-1278">Translocase</keyword>
<comment type="cofactor">
    <cofactor evidence="12">
        <name>[2Fe-2S] cluster</name>
        <dbReference type="ChEBI" id="CHEBI:190135"/>
    </cofactor>
    <text evidence="12">Binds 1 [2Fe-2S] cluster per subunit.</text>
</comment>
<evidence type="ECO:0000259" key="13">
    <source>
        <dbReference type="PROSITE" id="PS51085"/>
    </source>
</evidence>
<dbReference type="Gene3D" id="3.10.20.740">
    <property type="match status" value="1"/>
</dbReference>
<feature type="domain" description="2Fe-2S ferredoxin-type" evidence="13">
    <location>
        <begin position="20"/>
        <end position="98"/>
    </location>
</feature>
<dbReference type="InterPro" id="IPR036010">
    <property type="entry name" value="2Fe-2S_ferredoxin-like_sf"/>
</dbReference>
<name>A0A1G6PCL6_9ACTN</name>
<dbReference type="SUPFAM" id="SSF50692">
    <property type="entry name" value="ADC-like"/>
    <property type="match status" value="1"/>
</dbReference>
<keyword evidence="9 12" id="KW-0411">Iron-sulfur</keyword>
<dbReference type="InterPro" id="IPR001041">
    <property type="entry name" value="2Fe-2S_ferredoxin-type"/>
</dbReference>
<reference evidence="17" key="1">
    <citation type="submission" date="2016-10" db="EMBL/GenBank/DDBJ databases">
        <authorList>
            <person name="Varghese N."/>
            <person name="Submissions S."/>
        </authorList>
    </citation>
    <scope>NUCLEOTIDE SEQUENCE [LARGE SCALE GENOMIC DNA]</scope>
    <source>
        <strain evidence="17">CGMCC 4.3504</strain>
    </source>
</reference>
<evidence type="ECO:0000256" key="8">
    <source>
        <dbReference type="ARBA" id="ARBA00023004"/>
    </source>
</evidence>
<evidence type="ECO:0000313" key="16">
    <source>
        <dbReference type="EMBL" id="SDC77992.1"/>
    </source>
</evidence>
<keyword evidence="8 12" id="KW-0408">Iron</keyword>
<dbReference type="FunFam" id="3.10.20.740:FF:000001">
    <property type="entry name" value="NADH-quinone oxidoreductase subunit G"/>
    <property type="match status" value="1"/>
</dbReference>
<accession>A0A1G6PCL6</accession>
<evidence type="ECO:0000256" key="6">
    <source>
        <dbReference type="ARBA" id="ARBA00022723"/>
    </source>
</evidence>
<comment type="cofactor">
    <cofactor evidence="1 12">
        <name>[4Fe-4S] cluster</name>
        <dbReference type="ChEBI" id="CHEBI:49883"/>
    </cofactor>
</comment>
<protein>
    <recommendedName>
        <fullName evidence="12">NADH-quinone oxidoreductase</fullName>
        <ecNumber evidence="12">7.1.1.-</ecNumber>
    </recommendedName>
</protein>
<dbReference type="AlphaFoldDB" id="A0A1G6PCL6"/>
<dbReference type="SUPFAM" id="SSF54862">
    <property type="entry name" value="4Fe-4S ferredoxins"/>
    <property type="match status" value="1"/>
</dbReference>
<comment type="similarity">
    <text evidence="2 12">Belongs to the complex I 75 kDa subunit family.</text>
</comment>
<sequence>MTVTTQAPSGGGEAALPPEDLVTLTIDGAEISVPKGTLVIRAAEQLGIEIPRFCDHPLLDPAGACRQCIVEVEGQRKPMASCTITCTDGMVVKTHLTSPVAEKAQHGVMELLLINHPLDCPVCDKGGECPLQNQAMSHGNPESRFDGKKRTYEKPVPISTQVLLDRERCVLCARCTRFSNQIAGDPMIEMVERGALQQIGTGEGDPFESYFSGNTIQICPVGALTSAAYRFRSRPFDLVSSPSVCEHCSSGCATRTDHRRGKVMRRLAAHDPEVNEEWMCDKGRFGFRYAQQRDRLGTPLVRNAEGDLEPASWTDALRIAAQGLLASRGRTGVLTGGRLTVEDAYAYSKFARVALATNDIDFRARVHSAEEADFLAARVAGRGHDLGGASGADAGGGVTHSSLEKAPAVLLVGFESEEEAPGVFLRLRKAWRTHGQRTFSLATHATRGLRKAGGTLLPAAPGTETEWLDALASGVGLEGDGAEAAEALRAEGAVIVVGERIAAVEGGPTAAARIAAATGARLVWIPRRAGERGAVEAGALPSLLPGGRPATDPRAREEVAAVWGVAALPHRYGRDTGEIVEAAATGELQALLVAGVEVADLPDPARARAALAEAGFVVSLELRPSEVTELADVVLPVAAVVEKAGAFLNWEGRVRPFESALKPEQMTRTLPPSDARVLQMLADAMDVHLGLPDLRTTRAEIERLGVWDGPRATGPVETAGTLPRPAAGEAVLAGHRLLLDQGLLQQGDEALAGTRHAAYARLSAATAAEVGVGHGDPLAVTGPAGTVELTLDVTEMPDRVVWLPLNSTGGGVASDTGALPGSLVRIGPASPAGEAPQEVEA</sequence>
<dbReference type="Gene3D" id="3.30.70.20">
    <property type="match status" value="1"/>
</dbReference>
<evidence type="ECO:0000256" key="2">
    <source>
        <dbReference type="ARBA" id="ARBA00005404"/>
    </source>
</evidence>
<dbReference type="GO" id="GO:0042773">
    <property type="term" value="P:ATP synthesis coupled electron transport"/>
    <property type="evidence" value="ECO:0007669"/>
    <property type="project" value="InterPro"/>
</dbReference>
<dbReference type="InterPro" id="IPR006657">
    <property type="entry name" value="MoPterin_dinucl-bd_dom"/>
</dbReference>
<dbReference type="InterPro" id="IPR000283">
    <property type="entry name" value="NADH_UbQ_OxRdtase_75kDa_su_CS"/>
</dbReference>
<dbReference type="PANTHER" id="PTHR43105">
    <property type="entry name" value="RESPIRATORY NITRATE REDUCTASE"/>
    <property type="match status" value="1"/>
</dbReference>
<evidence type="ECO:0000256" key="10">
    <source>
        <dbReference type="ARBA" id="ARBA00023027"/>
    </source>
</evidence>
<feature type="domain" description="4Fe-4S Mo/W bis-MGD-type" evidence="14">
    <location>
        <begin position="238"/>
        <end position="294"/>
    </location>
</feature>
<dbReference type="SUPFAM" id="SSF53706">
    <property type="entry name" value="Formate dehydrogenase/DMSO reductase, domains 1-3"/>
    <property type="match status" value="1"/>
</dbReference>
<evidence type="ECO:0000256" key="4">
    <source>
        <dbReference type="ARBA" id="ARBA00022714"/>
    </source>
</evidence>
<dbReference type="FunFam" id="3.30.70.20:FF:000016">
    <property type="entry name" value="NADH-quinone oxidoreductase"/>
    <property type="match status" value="1"/>
</dbReference>
<evidence type="ECO:0000256" key="5">
    <source>
        <dbReference type="ARBA" id="ARBA00022719"/>
    </source>
</evidence>
<dbReference type="InterPro" id="IPR054351">
    <property type="entry name" value="NADH_UbQ_OxRdtase_ferredoxin"/>
</dbReference>
<dbReference type="GO" id="GO:0051537">
    <property type="term" value="F:2 iron, 2 sulfur cluster binding"/>
    <property type="evidence" value="ECO:0007669"/>
    <property type="project" value="UniProtKB-UniRule"/>
</dbReference>
<dbReference type="InterPro" id="IPR050123">
    <property type="entry name" value="Prok_molybdopt-oxidoreductase"/>
</dbReference>
<evidence type="ECO:0000256" key="11">
    <source>
        <dbReference type="ARBA" id="ARBA00047712"/>
    </source>
</evidence>
<keyword evidence="4 12" id="KW-0001">2Fe-2S</keyword>
<dbReference type="PROSITE" id="PS00642">
    <property type="entry name" value="COMPLEX1_75K_2"/>
    <property type="match status" value="1"/>
</dbReference>
<dbReference type="GO" id="GO:0051539">
    <property type="term" value="F:4 iron, 4 sulfur cluster binding"/>
    <property type="evidence" value="ECO:0007669"/>
    <property type="project" value="UniProtKB-KW"/>
</dbReference>
<keyword evidence="10 12" id="KW-0520">NAD</keyword>
<dbReference type="Pfam" id="PF22117">
    <property type="entry name" value="Fer4_Nqo3"/>
    <property type="match status" value="1"/>
</dbReference>
<dbReference type="NCBIfam" id="NF005895">
    <property type="entry name" value="PRK07860.1"/>
    <property type="match status" value="1"/>
</dbReference>
<dbReference type="Pfam" id="PF10588">
    <property type="entry name" value="NADH-G_4Fe-4S_3"/>
    <property type="match status" value="1"/>
</dbReference>
<evidence type="ECO:0000259" key="14">
    <source>
        <dbReference type="PROSITE" id="PS51669"/>
    </source>
</evidence>
<evidence type="ECO:0000259" key="15">
    <source>
        <dbReference type="PROSITE" id="PS51839"/>
    </source>
</evidence>
<dbReference type="InterPro" id="IPR010228">
    <property type="entry name" value="NADH_UbQ_OxRdtase_Gsu"/>
</dbReference>
<dbReference type="Pfam" id="PF13510">
    <property type="entry name" value="Fer2_4"/>
    <property type="match status" value="1"/>
</dbReference>
<dbReference type="CDD" id="cd00207">
    <property type="entry name" value="fer2"/>
    <property type="match status" value="1"/>
</dbReference>
<keyword evidence="6 12" id="KW-0479">Metal-binding</keyword>
<dbReference type="InterPro" id="IPR009010">
    <property type="entry name" value="Asp_de-COase-like_dom_sf"/>
</dbReference>
<dbReference type="SMART" id="SM00929">
    <property type="entry name" value="NADH-G_4Fe-4S_3"/>
    <property type="match status" value="1"/>
</dbReference>
<proteinExistence type="inferred from homology"/>
<evidence type="ECO:0000256" key="12">
    <source>
        <dbReference type="RuleBase" id="RU003525"/>
    </source>
</evidence>
<dbReference type="Proteomes" id="UP000182100">
    <property type="component" value="Unassembled WGS sequence"/>
</dbReference>
<dbReference type="GO" id="GO:0003954">
    <property type="term" value="F:NADH dehydrogenase activity"/>
    <property type="evidence" value="ECO:0007669"/>
    <property type="project" value="TreeGrafter"/>
</dbReference>
<dbReference type="Gene3D" id="3.40.50.740">
    <property type="match status" value="2"/>
</dbReference>
<evidence type="ECO:0000256" key="7">
    <source>
        <dbReference type="ARBA" id="ARBA00022967"/>
    </source>
</evidence>